<evidence type="ECO:0000256" key="1">
    <source>
        <dbReference type="ARBA" id="ARBA00005306"/>
    </source>
</evidence>
<evidence type="ECO:0000256" key="7">
    <source>
        <dbReference type="ARBA" id="ARBA00024799"/>
    </source>
</evidence>
<evidence type="ECO:0000256" key="6">
    <source>
        <dbReference type="ARBA" id="ARBA00022917"/>
    </source>
</evidence>
<accession>A0ABY5R9E3</accession>
<proteinExistence type="inferred from homology"/>
<dbReference type="InterPro" id="IPR023168">
    <property type="entry name" value="GatB_Yqey_C_2"/>
</dbReference>
<evidence type="ECO:0000256" key="3">
    <source>
        <dbReference type="ARBA" id="ARBA00022598"/>
    </source>
</evidence>
<evidence type="ECO:0000256" key="2">
    <source>
        <dbReference type="ARBA" id="ARBA00011123"/>
    </source>
</evidence>
<evidence type="ECO:0000313" key="12">
    <source>
        <dbReference type="EMBL" id="UVD81916.1"/>
    </source>
</evidence>
<keyword evidence="13" id="KW-1185">Reference proteome</keyword>
<evidence type="ECO:0000256" key="8">
    <source>
        <dbReference type="ARBA" id="ARBA00047380"/>
    </source>
</evidence>
<dbReference type="SUPFAM" id="SSF89095">
    <property type="entry name" value="GatB/YqeY motif"/>
    <property type="match status" value="1"/>
</dbReference>
<dbReference type="Gene3D" id="1.10.10.410">
    <property type="match status" value="1"/>
</dbReference>
<dbReference type="NCBIfam" id="NF004012">
    <property type="entry name" value="PRK05477.1-2"/>
    <property type="match status" value="1"/>
</dbReference>
<dbReference type="InterPro" id="IPR017959">
    <property type="entry name" value="Asn/Gln-tRNA_amidoTrfase_suB/E"/>
</dbReference>
<sequence>MNSKYDVVIGIEIHLELNTKTKMFSPAKNSFLDDPNRNVHPIDIGYPGTLPQLNKAAVISAIKLAKALNMKIDNQLHFDRKNYFYPDLPKGFQITQFFRPIGKDGIMPIFVDGVWKEIAVERIHLEEDTAKQLHQEKWTLLDYNRAGIPLIEIVTKPVISSSQEAIAYVNNIRKAALYLGISDAKMEEGSLRVDVNISLKPENSSTLGNKVEIKNMNSISNIKKAIDFEIALQSSMLDNNEIVKQQTKRFDEITLTNVLMREKTGEVDYKYFPEPNIPVIQLEQSLLENVLIPTMPWEREKEFLAIKLNPIHINSLINNIDYLDYFEAINFHNKTKAANLFFSDIISIVNNQAVQLKDLNIKPFHLKEILELIESQKISSKQAKQIIQILQKENKSIQQIIIENKMNQSISEIDLIAILEKIILENENLINSYPQKPDRVTNFLLGNLMKETQGNANPQMANKVVQEILQKKFQ</sequence>
<keyword evidence="4 10" id="KW-0547">Nucleotide-binding</keyword>
<dbReference type="RefSeq" id="WP_258211090.1">
    <property type="nucleotide sequence ID" value="NZ_CP102734.1"/>
</dbReference>
<reference evidence="12" key="1">
    <citation type="submission" date="2022-08" db="EMBL/GenBank/DDBJ databases">
        <title>Complete genome of Mycoplasma iguanae type strain 2327.</title>
        <authorList>
            <person name="Spergser J."/>
        </authorList>
    </citation>
    <scope>NUCLEOTIDE SEQUENCE</scope>
    <source>
        <strain evidence="12">2327</strain>
    </source>
</reference>
<dbReference type="EC" id="6.3.5.-" evidence="10"/>
<dbReference type="InterPro" id="IPR006075">
    <property type="entry name" value="Asn/Gln-tRNA_Trfase_suB/E_cat"/>
</dbReference>
<evidence type="ECO:0000256" key="4">
    <source>
        <dbReference type="ARBA" id="ARBA00022741"/>
    </source>
</evidence>
<dbReference type="NCBIfam" id="TIGR00133">
    <property type="entry name" value="gatB"/>
    <property type="match status" value="1"/>
</dbReference>
<evidence type="ECO:0000256" key="5">
    <source>
        <dbReference type="ARBA" id="ARBA00022840"/>
    </source>
</evidence>
<dbReference type="NCBIfam" id="NF004014">
    <property type="entry name" value="PRK05477.1-4"/>
    <property type="match status" value="1"/>
</dbReference>
<dbReference type="InterPro" id="IPR014746">
    <property type="entry name" value="Gln_synth/guanido_kin_cat_dom"/>
</dbReference>
<dbReference type="PANTHER" id="PTHR11659:SF0">
    <property type="entry name" value="GLUTAMYL-TRNA(GLN) AMIDOTRANSFERASE SUBUNIT B, MITOCHONDRIAL"/>
    <property type="match status" value="1"/>
</dbReference>
<dbReference type="SMART" id="SM00845">
    <property type="entry name" value="GatB_Yqey"/>
    <property type="match status" value="1"/>
</dbReference>
<name>A0ABY5R9E3_9MOLU</name>
<comment type="similarity">
    <text evidence="1 10">Belongs to the GatB/GatE family. GatB subfamily.</text>
</comment>
<evidence type="ECO:0000256" key="10">
    <source>
        <dbReference type="HAMAP-Rule" id="MF_00121"/>
    </source>
</evidence>
<protein>
    <recommendedName>
        <fullName evidence="10">Aspartyl/glutamyl-tRNA(Asn/Gln) amidotransferase subunit B</fullName>
        <shortName evidence="10">Asp/Glu-ADT subunit B</shortName>
        <ecNumber evidence="10">6.3.5.-</ecNumber>
    </recommendedName>
</protein>
<evidence type="ECO:0000256" key="9">
    <source>
        <dbReference type="ARBA" id="ARBA00047913"/>
    </source>
</evidence>
<dbReference type="Pfam" id="PF02934">
    <property type="entry name" value="GatB_N"/>
    <property type="match status" value="1"/>
</dbReference>
<dbReference type="EMBL" id="CP102734">
    <property type="protein sequence ID" value="UVD81916.1"/>
    <property type="molecule type" value="Genomic_DNA"/>
</dbReference>
<dbReference type="PANTHER" id="PTHR11659">
    <property type="entry name" value="GLUTAMYL-TRNA GLN AMIDOTRANSFERASE SUBUNIT B MITOCHONDRIAL AND PROKARYOTIC PET112-RELATED"/>
    <property type="match status" value="1"/>
</dbReference>
<keyword evidence="6 10" id="KW-0648">Protein biosynthesis</keyword>
<comment type="catalytic activity">
    <reaction evidence="9 10">
        <text>L-glutamyl-tRNA(Gln) + L-glutamine + ATP + H2O = L-glutaminyl-tRNA(Gln) + L-glutamate + ADP + phosphate + H(+)</text>
        <dbReference type="Rhea" id="RHEA:17521"/>
        <dbReference type="Rhea" id="RHEA-COMP:9681"/>
        <dbReference type="Rhea" id="RHEA-COMP:9684"/>
        <dbReference type="ChEBI" id="CHEBI:15377"/>
        <dbReference type="ChEBI" id="CHEBI:15378"/>
        <dbReference type="ChEBI" id="CHEBI:29985"/>
        <dbReference type="ChEBI" id="CHEBI:30616"/>
        <dbReference type="ChEBI" id="CHEBI:43474"/>
        <dbReference type="ChEBI" id="CHEBI:58359"/>
        <dbReference type="ChEBI" id="CHEBI:78520"/>
        <dbReference type="ChEBI" id="CHEBI:78521"/>
        <dbReference type="ChEBI" id="CHEBI:456216"/>
    </reaction>
</comment>
<dbReference type="Proteomes" id="UP001059252">
    <property type="component" value="Chromosome"/>
</dbReference>
<comment type="function">
    <text evidence="7 10">Allows the formation of correctly charged Asn-tRNA(Asn) or Gln-tRNA(Gln) through the transamidation of misacylated Asp-tRNA(Asn) or Glu-tRNA(Gln) in organisms which lack either or both of asparaginyl-tRNA or glutaminyl-tRNA synthetases. The reaction takes place in the presence of glutamine and ATP through an activated phospho-Asp-tRNA(Asn) or phospho-Glu-tRNA(Gln).</text>
</comment>
<evidence type="ECO:0000313" key="13">
    <source>
        <dbReference type="Proteomes" id="UP001059252"/>
    </source>
</evidence>
<organism evidence="12 13">
    <name type="scientific">Mycoplasma iguanae</name>
    <dbReference type="NCBI Taxonomy" id="292461"/>
    <lineage>
        <taxon>Bacteria</taxon>
        <taxon>Bacillati</taxon>
        <taxon>Mycoplasmatota</taxon>
        <taxon>Mollicutes</taxon>
        <taxon>Mycoplasmataceae</taxon>
        <taxon>Mycoplasma</taxon>
    </lineage>
</organism>
<evidence type="ECO:0000259" key="11">
    <source>
        <dbReference type="SMART" id="SM00845"/>
    </source>
</evidence>
<comment type="catalytic activity">
    <reaction evidence="8 10">
        <text>L-aspartyl-tRNA(Asn) + L-glutamine + ATP + H2O = L-asparaginyl-tRNA(Asn) + L-glutamate + ADP + phosphate + 2 H(+)</text>
        <dbReference type="Rhea" id="RHEA:14513"/>
        <dbReference type="Rhea" id="RHEA-COMP:9674"/>
        <dbReference type="Rhea" id="RHEA-COMP:9677"/>
        <dbReference type="ChEBI" id="CHEBI:15377"/>
        <dbReference type="ChEBI" id="CHEBI:15378"/>
        <dbReference type="ChEBI" id="CHEBI:29985"/>
        <dbReference type="ChEBI" id="CHEBI:30616"/>
        <dbReference type="ChEBI" id="CHEBI:43474"/>
        <dbReference type="ChEBI" id="CHEBI:58359"/>
        <dbReference type="ChEBI" id="CHEBI:78515"/>
        <dbReference type="ChEBI" id="CHEBI:78516"/>
        <dbReference type="ChEBI" id="CHEBI:456216"/>
    </reaction>
</comment>
<dbReference type="SUPFAM" id="SSF55931">
    <property type="entry name" value="Glutamine synthetase/guanido kinase"/>
    <property type="match status" value="1"/>
</dbReference>
<dbReference type="InterPro" id="IPR004413">
    <property type="entry name" value="GatB"/>
</dbReference>
<comment type="subunit">
    <text evidence="2 10">Heterotrimer of A, B and C subunits.</text>
</comment>
<keyword evidence="5 10" id="KW-0067">ATP-binding</keyword>
<keyword evidence="3 10" id="KW-0436">Ligase</keyword>
<dbReference type="Pfam" id="PF02637">
    <property type="entry name" value="GatB_Yqey"/>
    <property type="match status" value="1"/>
</dbReference>
<gene>
    <name evidence="10 12" type="primary">gatB</name>
    <name evidence="12" type="ORF">NV226_01250</name>
</gene>
<dbReference type="InterPro" id="IPR003789">
    <property type="entry name" value="Asn/Gln_tRNA_amidoTrase-B-like"/>
</dbReference>
<dbReference type="PROSITE" id="PS01234">
    <property type="entry name" value="GATB"/>
    <property type="match status" value="1"/>
</dbReference>
<dbReference type="HAMAP" id="MF_00121">
    <property type="entry name" value="GatB"/>
    <property type="match status" value="1"/>
</dbReference>
<dbReference type="InterPro" id="IPR017958">
    <property type="entry name" value="Gln-tRNA_amidoTrfase_suB_CS"/>
</dbReference>
<feature type="domain" description="Asn/Gln amidotransferase" evidence="11">
    <location>
        <begin position="324"/>
        <end position="469"/>
    </location>
</feature>
<dbReference type="InterPro" id="IPR018027">
    <property type="entry name" value="Asn/Gln_amidotransferase"/>
</dbReference>